<dbReference type="InterPro" id="IPR002549">
    <property type="entry name" value="AI-2E-like"/>
</dbReference>
<evidence type="ECO:0000256" key="2">
    <source>
        <dbReference type="ARBA" id="ARBA00009773"/>
    </source>
</evidence>
<accession>A0A917XK20</accession>
<evidence type="ECO:0000256" key="1">
    <source>
        <dbReference type="ARBA" id="ARBA00004651"/>
    </source>
</evidence>
<feature type="transmembrane region" description="Helical" evidence="9">
    <location>
        <begin position="289"/>
        <end position="306"/>
    </location>
</feature>
<feature type="transmembrane region" description="Helical" evidence="9">
    <location>
        <begin position="59"/>
        <end position="77"/>
    </location>
</feature>
<feature type="transmembrane region" description="Helical" evidence="9">
    <location>
        <begin position="30"/>
        <end position="53"/>
    </location>
</feature>
<organism evidence="10 11">
    <name type="scientific">Streptomyces fuscichromogenes</name>
    <dbReference type="NCBI Taxonomy" id="1324013"/>
    <lineage>
        <taxon>Bacteria</taxon>
        <taxon>Bacillati</taxon>
        <taxon>Actinomycetota</taxon>
        <taxon>Actinomycetes</taxon>
        <taxon>Kitasatosporales</taxon>
        <taxon>Streptomycetaceae</taxon>
        <taxon>Streptomyces</taxon>
    </lineage>
</organism>
<comment type="caution">
    <text evidence="10">The sequence shown here is derived from an EMBL/GenBank/DDBJ whole genome shotgun (WGS) entry which is preliminary data.</text>
</comment>
<evidence type="ECO:0000313" key="11">
    <source>
        <dbReference type="Proteomes" id="UP000653411"/>
    </source>
</evidence>
<evidence type="ECO:0000256" key="8">
    <source>
        <dbReference type="SAM" id="MobiDB-lite"/>
    </source>
</evidence>
<keyword evidence="6 9" id="KW-1133">Transmembrane helix</keyword>
<dbReference type="Proteomes" id="UP000653411">
    <property type="component" value="Unassembled WGS sequence"/>
</dbReference>
<proteinExistence type="inferred from homology"/>
<keyword evidence="11" id="KW-1185">Reference proteome</keyword>
<reference evidence="10" key="1">
    <citation type="journal article" date="2014" name="Int. J. Syst. Evol. Microbiol.">
        <title>Complete genome sequence of Corynebacterium casei LMG S-19264T (=DSM 44701T), isolated from a smear-ripened cheese.</title>
        <authorList>
            <consortium name="US DOE Joint Genome Institute (JGI-PGF)"/>
            <person name="Walter F."/>
            <person name="Albersmeier A."/>
            <person name="Kalinowski J."/>
            <person name="Ruckert C."/>
        </authorList>
    </citation>
    <scope>NUCLEOTIDE SEQUENCE</scope>
    <source>
        <strain evidence="10">CGMCC 4.7110</strain>
    </source>
</reference>
<dbReference type="Pfam" id="PF01594">
    <property type="entry name" value="AI-2E_transport"/>
    <property type="match status" value="1"/>
</dbReference>
<dbReference type="AlphaFoldDB" id="A0A917XK20"/>
<protein>
    <recommendedName>
        <fullName evidence="12">AI-2E family transporter</fullName>
    </recommendedName>
</protein>
<keyword evidence="7 9" id="KW-0472">Membrane</keyword>
<dbReference type="PANTHER" id="PTHR21716:SF53">
    <property type="entry name" value="PERMEASE PERM-RELATED"/>
    <property type="match status" value="1"/>
</dbReference>
<feature type="transmembrane region" description="Helical" evidence="9">
    <location>
        <begin position="173"/>
        <end position="192"/>
    </location>
</feature>
<dbReference type="GO" id="GO:0005886">
    <property type="term" value="C:plasma membrane"/>
    <property type="evidence" value="ECO:0007669"/>
    <property type="project" value="UniProtKB-SubCell"/>
</dbReference>
<keyword evidence="5 9" id="KW-0812">Transmembrane</keyword>
<dbReference type="RefSeq" id="WP_268239943.1">
    <property type="nucleotide sequence ID" value="NZ_BMML01000020.1"/>
</dbReference>
<evidence type="ECO:0000256" key="4">
    <source>
        <dbReference type="ARBA" id="ARBA00022475"/>
    </source>
</evidence>
<evidence type="ECO:0000256" key="3">
    <source>
        <dbReference type="ARBA" id="ARBA00022448"/>
    </source>
</evidence>
<evidence type="ECO:0000256" key="7">
    <source>
        <dbReference type="ARBA" id="ARBA00023136"/>
    </source>
</evidence>
<feature type="transmembrane region" description="Helical" evidence="9">
    <location>
        <begin position="89"/>
        <end position="110"/>
    </location>
</feature>
<keyword evidence="4" id="KW-1003">Cell membrane</keyword>
<evidence type="ECO:0000256" key="9">
    <source>
        <dbReference type="SAM" id="Phobius"/>
    </source>
</evidence>
<comment type="similarity">
    <text evidence="2">Belongs to the autoinducer-2 exporter (AI-2E) (TC 2.A.86) family.</text>
</comment>
<evidence type="ECO:0008006" key="12">
    <source>
        <dbReference type="Google" id="ProtNLM"/>
    </source>
</evidence>
<gene>
    <name evidence="10" type="ORF">GCM10011578_070220</name>
</gene>
<sequence length="384" mass="40544">MQTDGRRISEAPAGGDQNGQRAGRAPVSRLTVFGWAVAAAGGVAAVAVAAMTLYSVRSVLIQAVIGLFLAVSLDPPVRWMVGRGARRGHAVAIIFLTALVLTALLLWAFLPPLLSQGKGLTSDFPGYLAHLRRKSPALTRLDDRFHLLEHITAWARTMLDRAGHNAWTYGQQAMGAISSALLVGVLTIYFMLDLPRIRKGLVAAFPQRHRRKADDAVAVVADKVGSYMIGNFAISAIAGIATFIALTALQVPFAVPLAVFVALTDLLPMIGATLGAVGCIVAALATTDLWPNTIVVALFFVVYQQLENYLISPRVLRNAVQMSALAVLLAALIGGTLLGLIGALMAIPIAAAVKAITVPALRTRRQDSLTTTHETPGPGQGVSI</sequence>
<feature type="transmembrane region" description="Helical" evidence="9">
    <location>
        <begin position="232"/>
        <end position="251"/>
    </location>
</feature>
<feature type="transmembrane region" description="Helical" evidence="9">
    <location>
        <begin position="326"/>
        <end position="356"/>
    </location>
</feature>
<dbReference type="GO" id="GO:0055085">
    <property type="term" value="P:transmembrane transport"/>
    <property type="evidence" value="ECO:0007669"/>
    <property type="project" value="TreeGrafter"/>
</dbReference>
<evidence type="ECO:0000313" key="10">
    <source>
        <dbReference type="EMBL" id="GGN31918.1"/>
    </source>
</evidence>
<comment type="subcellular location">
    <subcellularLocation>
        <location evidence="1">Cell membrane</location>
        <topology evidence="1">Multi-pass membrane protein</topology>
    </subcellularLocation>
</comment>
<feature type="region of interest" description="Disordered" evidence="8">
    <location>
        <begin position="1"/>
        <end position="22"/>
    </location>
</feature>
<evidence type="ECO:0000256" key="5">
    <source>
        <dbReference type="ARBA" id="ARBA00022692"/>
    </source>
</evidence>
<dbReference type="PANTHER" id="PTHR21716">
    <property type="entry name" value="TRANSMEMBRANE PROTEIN"/>
    <property type="match status" value="1"/>
</dbReference>
<reference evidence="10" key="2">
    <citation type="submission" date="2020-09" db="EMBL/GenBank/DDBJ databases">
        <authorList>
            <person name="Sun Q."/>
            <person name="Zhou Y."/>
        </authorList>
    </citation>
    <scope>NUCLEOTIDE SEQUENCE</scope>
    <source>
        <strain evidence="10">CGMCC 4.7110</strain>
    </source>
</reference>
<dbReference type="EMBL" id="BMML01000020">
    <property type="protein sequence ID" value="GGN31918.1"/>
    <property type="molecule type" value="Genomic_DNA"/>
</dbReference>
<name>A0A917XK20_9ACTN</name>
<keyword evidence="3" id="KW-0813">Transport</keyword>
<evidence type="ECO:0000256" key="6">
    <source>
        <dbReference type="ARBA" id="ARBA00022989"/>
    </source>
</evidence>